<evidence type="ECO:0000256" key="2">
    <source>
        <dbReference type="SAM" id="MobiDB-lite"/>
    </source>
</evidence>
<feature type="compositionally biased region" description="Basic and acidic residues" evidence="2">
    <location>
        <begin position="616"/>
        <end position="625"/>
    </location>
</feature>
<dbReference type="OrthoDB" id="5342758at2759"/>
<evidence type="ECO:0000256" key="1">
    <source>
        <dbReference type="SAM" id="Coils"/>
    </source>
</evidence>
<gene>
    <name evidence="3" type="ORF">E0Z10_g4628</name>
</gene>
<dbReference type="STRING" id="37992.A0A4Z0YJV6"/>
<feature type="coiled-coil region" evidence="1">
    <location>
        <begin position="311"/>
        <end position="352"/>
    </location>
</feature>
<feature type="region of interest" description="Disordered" evidence="2">
    <location>
        <begin position="204"/>
        <end position="244"/>
    </location>
</feature>
<feature type="compositionally biased region" description="Basic and acidic residues" evidence="2">
    <location>
        <begin position="700"/>
        <end position="718"/>
    </location>
</feature>
<evidence type="ECO:0000313" key="4">
    <source>
        <dbReference type="Proteomes" id="UP000297716"/>
    </source>
</evidence>
<dbReference type="AlphaFoldDB" id="A0A4Z0YJV6"/>
<sequence>MSFTGNLFSKLRLGDAGMSSLLPQYTSPPSHPVDEHQLAELSPRPEDPLMPHEIPGHAGSSSTVRNGRNPIHVPSNRDNARVKASVAFNEPPWSPGRTGDIAHDYRAGKRAYQTREPDTKAPEIWRPSFASEDRDPPAASAGLQLSFFESIFTARPARPAYTEPTPSTKVDQSFKLIERRERQMQQELQRLLDAQDYALEKHLANTTPDDDDSTTQRSGTSVSDAPNGHVIPVRQPKKRHLSKREARLGISRCMGQLSDLKNEEEAYIATALAERKSALSRLRNLSTKRNSIVAEMEATESDHSQPFKTEIGKMEQKHRAACEDILKLEERIRVLTQMKTNLESRIAEAKSSRDSELSGYKGALSECDKRINDMMNYPEVSVLEVEGLMAQDADLRVLVGQHISGFEFLSLRPERRTLPMAKDWWEGEVQVLELRKTAVDKERGALDEGTQLWQDMLGRLDAHDQHLKLTFDAMAVYSSKQRHSSSQFNELGQILKEQYAMCKETTHELEELYEYTEAQGWNLLVTALGAEINYFHGLKAQLGDTLHAVGWADGVVTPRAGTPTTTPSREDNLLGVDDAKTSDLEEELTGSILRRWDGTDELRRSISKTSTSTHTNELETLHHEDSDGDNEVPPGLFSEVRHESDDDEHNEVPSEFLSMHSPLRRKRTEPVPSLRPEVGAGVRVGVGGEGGEPPGSLKGGYEDRVEGHEDEENHHPLSRESSANEVPPDLLAENHHALD</sequence>
<dbReference type="Proteomes" id="UP000297716">
    <property type="component" value="Unassembled WGS sequence"/>
</dbReference>
<feature type="compositionally biased region" description="Gly residues" evidence="2">
    <location>
        <begin position="682"/>
        <end position="693"/>
    </location>
</feature>
<keyword evidence="4" id="KW-1185">Reference proteome</keyword>
<dbReference type="EMBL" id="SKBN01000074">
    <property type="protein sequence ID" value="TGJ84144.1"/>
    <property type="molecule type" value="Genomic_DNA"/>
</dbReference>
<feature type="region of interest" description="Disordered" evidence="2">
    <location>
        <begin position="605"/>
        <end position="739"/>
    </location>
</feature>
<protein>
    <recommendedName>
        <fullName evidence="5">Autophagy-related protein 28</fullName>
    </recommendedName>
</protein>
<feature type="compositionally biased region" description="Polar residues" evidence="2">
    <location>
        <begin position="215"/>
        <end position="224"/>
    </location>
</feature>
<keyword evidence="1" id="KW-0175">Coiled coil</keyword>
<accession>A0A4Z0YJV6</accession>
<proteinExistence type="predicted"/>
<reference evidence="3 4" key="1">
    <citation type="submission" date="2019-03" db="EMBL/GenBank/DDBJ databases">
        <title>Draft genome sequence of Xylaria hypoxylon DSM 108379, a ubiquitous saprotrophic-parasitic fungi on hardwood.</title>
        <authorList>
            <person name="Buettner E."/>
            <person name="Leonhardt S."/>
            <person name="Gebauer A.M."/>
            <person name="Liers C."/>
            <person name="Hofrichter M."/>
            <person name="Kellner H."/>
        </authorList>
    </citation>
    <scope>NUCLEOTIDE SEQUENCE [LARGE SCALE GENOMIC DNA]</scope>
    <source>
        <strain evidence="3 4">DSM 108379</strain>
    </source>
</reference>
<name>A0A4Z0YJV6_9PEZI</name>
<feature type="region of interest" description="Disordered" evidence="2">
    <location>
        <begin position="42"/>
        <end position="78"/>
    </location>
</feature>
<comment type="caution">
    <text evidence="3">The sequence shown here is derived from an EMBL/GenBank/DDBJ whole genome shotgun (WGS) entry which is preliminary data.</text>
</comment>
<evidence type="ECO:0008006" key="5">
    <source>
        <dbReference type="Google" id="ProtNLM"/>
    </source>
</evidence>
<organism evidence="3 4">
    <name type="scientific">Xylaria hypoxylon</name>
    <dbReference type="NCBI Taxonomy" id="37992"/>
    <lineage>
        <taxon>Eukaryota</taxon>
        <taxon>Fungi</taxon>
        <taxon>Dikarya</taxon>
        <taxon>Ascomycota</taxon>
        <taxon>Pezizomycotina</taxon>
        <taxon>Sordariomycetes</taxon>
        <taxon>Xylariomycetidae</taxon>
        <taxon>Xylariales</taxon>
        <taxon>Xylariaceae</taxon>
        <taxon>Xylaria</taxon>
    </lineage>
</organism>
<evidence type="ECO:0000313" key="3">
    <source>
        <dbReference type="EMBL" id="TGJ84144.1"/>
    </source>
</evidence>